<keyword evidence="2 5" id="KW-0378">Hydrolase</keyword>
<dbReference type="GO" id="GO:0008984">
    <property type="term" value="F:protein-glutamate methylesterase activity"/>
    <property type="evidence" value="ECO:0007669"/>
    <property type="project" value="UniProtKB-EC"/>
</dbReference>
<dbReference type="PANTHER" id="PTHR42872">
    <property type="entry name" value="PROTEIN-GLUTAMATE METHYLESTERASE/PROTEIN-GLUTAMINE GLUTAMINASE"/>
    <property type="match status" value="1"/>
</dbReference>
<sequence>MGGSAVAAGMAFRVLMVGKGLRALAARGLFDGESLVPVGPAEVEFSGALVAVQRHFPDVVLVDLTAVDALAAIEQVMVERPVPVLALHPGLLSGQEAFQAMVMGALEVLERPATPGPEFWSHVSRKLVLLAQVKAVRQVQTRPVQQPAREARPPPPYPLVAIAASLGGPKAVAQVLRMIPRSFPAPIAYCQHISEGFTEGLAHWLANETALRVREAEHDVVMEPGSVYIAPSGSHLLVRPEGRLELDSGPALRGFRPSCDMLLTSAGEAFGSRCIGVILTGMGRDGARGLKEIRERGGRTIAQDEASSVVWGMPREAVLMGAAHEVLPLSRIGAALMQWVDLC</sequence>
<dbReference type="GO" id="GO:0005737">
    <property type="term" value="C:cytoplasm"/>
    <property type="evidence" value="ECO:0007669"/>
    <property type="project" value="InterPro"/>
</dbReference>
<dbReference type="Proteomes" id="UP000009026">
    <property type="component" value="Chromosome"/>
</dbReference>
<feature type="active site" evidence="5">
    <location>
        <position position="165"/>
    </location>
</feature>
<protein>
    <recommendedName>
        <fullName evidence="3">protein-glutamate methylesterase</fullName>
        <ecNumber evidence="3">3.1.1.61</ecNumber>
    </recommendedName>
</protein>
<keyword evidence="1 5" id="KW-0145">Chemotaxis</keyword>
<dbReference type="AlphaFoldDB" id="A0A0H4WW53"/>
<dbReference type="KEGG" id="mym:A176_002765"/>
<dbReference type="PANTHER" id="PTHR42872:SF6">
    <property type="entry name" value="PROTEIN-GLUTAMATE METHYLESTERASE_PROTEIN-GLUTAMINE GLUTAMINASE"/>
    <property type="match status" value="1"/>
</dbReference>
<comment type="catalytic activity">
    <reaction evidence="4">
        <text>[protein]-L-glutamate 5-O-methyl ester + H2O = L-glutamyl-[protein] + methanol + H(+)</text>
        <dbReference type="Rhea" id="RHEA:23236"/>
        <dbReference type="Rhea" id="RHEA-COMP:10208"/>
        <dbReference type="Rhea" id="RHEA-COMP:10311"/>
        <dbReference type="ChEBI" id="CHEBI:15377"/>
        <dbReference type="ChEBI" id="CHEBI:15378"/>
        <dbReference type="ChEBI" id="CHEBI:17790"/>
        <dbReference type="ChEBI" id="CHEBI:29973"/>
        <dbReference type="ChEBI" id="CHEBI:82795"/>
        <dbReference type="EC" id="3.1.1.61"/>
    </reaction>
</comment>
<evidence type="ECO:0000256" key="2">
    <source>
        <dbReference type="ARBA" id="ARBA00022801"/>
    </source>
</evidence>
<evidence type="ECO:0000256" key="3">
    <source>
        <dbReference type="ARBA" id="ARBA00039140"/>
    </source>
</evidence>
<dbReference type="GO" id="GO:0006935">
    <property type="term" value="P:chemotaxis"/>
    <property type="evidence" value="ECO:0007669"/>
    <property type="project" value="UniProtKB-UniRule"/>
</dbReference>
<dbReference type="PATRIC" id="fig|1297742.4.peg.2791"/>
<gene>
    <name evidence="7" type="ORF">A176_002765</name>
</gene>
<evidence type="ECO:0000259" key="6">
    <source>
        <dbReference type="PROSITE" id="PS50122"/>
    </source>
</evidence>
<name>A0A0H4WW53_9BACT</name>
<dbReference type="EC" id="3.1.1.61" evidence="3"/>
<dbReference type="Pfam" id="PF01339">
    <property type="entry name" value="CheB_methylest"/>
    <property type="match status" value="1"/>
</dbReference>
<evidence type="ECO:0000313" key="8">
    <source>
        <dbReference type="Proteomes" id="UP000009026"/>
    </source>
</evidence>
<feature type="domain" description="CheB-type methylesterase" evidence="6">
    <location>
        <begin position="156"/>
        <end position="343"/>
    </location>
</feature>
<dbReference type="PROSITE" id="PS50122">
    <property type="entry name" value="CHEB"/>
    <property type="match status" value="1"/>
</dbReference>
<dbReference type="SUPFAM" id="SSF52738">
    <property type="entry name" value="Methylesterase CheB, C-terminal domain"/>
    <property type="match status" value="1"/>
</dbReference>
<dbReference type="InterPro" id="IPR035909">
    <property type="entry name" value="CheB_C"/>
</dbReference>
<evidence type="ECO:0000256" key="5">
    <source>
        <dbReference type="PROSITE-ProRule" id="PRU00050"/>
    </source>
</evidence>
<feature type="active site" evidence="5">
    <location>
        <position position="285"/>
    </location>
</feature>
<accession>A0A0H4WW53</accession>
<dbReference type="InterPro" id="IPR000673">
    <property type="entry name" value="Sig_transdc_resp-reg_Me-estase"/>
</dbReference>
<dbReference type="GO" id="GO:0000156">
    <property type="term" value="F:phosphorelay response regulator activity"/>
    <property type="evidence" value="ECO:0007669"/>
    <property type="project" value="InterPro"/>
</dbReference>
<dbReference type="eggNOG" id="COG2201">
    <property type="taxonomic scope" value="Bacteria"/>
</dbReference>
<feature type="active site" evidence="5">
    <location>
        <position position="192"/>
    </location>
</feature>
<dbReference type="Gene3D" id="3.40.50.180">
    <property type="entry name" value="Methylesterase CheB, C-terminal domain"/>
    <property type="match status" value="1"/>
</dbReference>
<dbReference type="InterPro" id="IPR008248">
    <property type="entry name" value="CheB-like"/>
</dbReference>
<organism evidence="7 8">
    <name type="scientific">Pseudomyxococcus hansupus</name>
    <dbReference type="NCBI Taxonomy" id="1297742"/>
    <lineage>
        <taxon>Bacteria</taxon>
        <taxon>Pseudomonadati</taxon>
        <taxon>Myxococcota</taxon>
        <taxon>Myxococcia</taxon>
        <taxon>Myxococcales</taxon>
        <taxon>Cystobacterineae</taxon>
        <taxon>Myxococcaceae</taxon>
        <taxon>Pseudomyxococcus</taxon>
    </lineage>
</organism>
<proteinExistence type="predicted"/>
<dbReference type="PIRSF" id="PIRSF000876">
    <property type="entry name" value="RR_chemtxs_CheB"/>
    <property type="match status" value="1"/>
</dbReference>
<evidence type="ECO:0000256" key="4">
    <source>
        <dbReference type="ARBA" id="ARBA00048267"/>
    </source>
</evidence>
<dbReference type="STRING" id="1297742.A176_002765"/>
<keyword evidence="8" id="KW-1185">Reference proteome</keyword>
<evidence type="ECO:0000313" key="7">
    <source>
        <dbReference type="EMBL" id="AKQ65853.1"/>
    </source>
</evidence>
<reference evidence="7 8" key="1">
    <citation type="journal article" date="2016" name="PLoS ONE">
        <title>Complete Genome Sequence and Comparative Genomics of a Novel Myxobacterium Myxococcus hansupus.</title>
        <authorList>
            <person name="Sharma G."/>
            <person name="Narwani T."/>
            <person name="Subramanian S."/>
        </authorList>
    </citation>
    <scope>NUCLEOTIDE SEQUENCE [LARGE SCALE GENOMIC DNA]</scope>
    <source>
        <strain evidence="8">mixupus</strain>
    </source>
</reference>
<dbReference type="EMBL" id="CP012109">
    <property type="protein sequence ID" value="AKQ65853.1"/>
    <property type="molecule type" value="Genomic_DNA"/>
</dbReference>
<evidence type="ECO:0000256" key="1">
    <source>
        <dbReference type="ARBA" id="ARBA00022500"/>
    </source>
</evidence>
<dbReference type="CDD" id="cd16432">
    <property type="entry name" value="CheB_Rec"/>
    <property type="match status" value="1"/>
</dbReference>